<feature type="compositionally biased region" description="Basic and acidic residues" evidence="1">
    <location>
        <begin position="1"/>
        <end position="22"/>
    </location>
</feature>
<gene>
    <name evidence="2" type="ORF">AVDCRST_MAG47-266</name>
</gene>
<feature type="compositionally biased region" description="Basic residues" evidence="1">
    <location>
        <begin position="51"/>
        <end position="73"/>
    </location>
</feature>
<reference evidence="2" key="1">
    <citation type="submission" date="2020-02" db="EMBL/GenBank/DDBJ databases">
        <authorList>
            <person name="Meier V. D."/>
        </authorList>
    </citation>
    <scope>NUCLEOTIDE SEQUENCE</scope>
    <source>
        <strain evidence="2">AVDCRST_MAG47</strain>
    </source>
</reference>
<feature type="compositionally biased region" description="Low complexity" evidence="1">
    <location>
        <begin position="323"/>
        <end position="332"/>
    </location>
</feature>
<feature type="non-terminal residue" evidence="2">
    <location>
        <position position="376"/>
    </location>
</feature>
<protein>
    <submittedName>
        <fullName evidence="2">Uncharacterized protein</fullName>
    </submittedName>
</protein>
<feature type="compositionally biased region" description="Low complexity" evidence="1">
    <location>
        <begin position="30"/>
        <end position="44"/>
    </location>
</feature>
<feature type="compositionally biased region" description="Low complexity" evidence="1">
    <location>
        <begin position="294"/>
        <end position="303"/>
    </location>
</feature>
<feature type="compositionally biased region" description="Basic and acidic residues" evidence="1">
    <location>
        <begin position="80"/>
        <end position="101"/>
    </location>
</feature>
<organism evidence="2">
    <name type="scientific">uncultured Nocardioidaceae bacterium</name>
    <dbReference type="NCBI Taxonomy" id="253824"/>
    <lineage>
        <taxon>Bacteria</taxon>
        <taxon>Bacillati</taxon>
        <taxon>Actinomycetota</taxon>
        <taxon>Actinomycetes</taxon>
        <taxon>Propionibacteriales</taxon>
        <taxon>Nocardioidaceae</taxon>
        <taxon>environmental samples</taxon>
    </lineage>
</organism>
<accession>A0A6J4MM71</accession>
<feature type="compositionally biased region" description="Low complexity" evidence="1">
    <location>
        <begin position="102"/>
        <end position="129"/>
    </location>
</feature>
<feature type="region of interest" description="Disordered" evidence="1">
    <location>
        <begin position="200"/>
        <end position="356"/>
    </location>
</feature>
<evidence type="ECO:0000313" key="2">
    <source>
        <dbReference type="EMBL" id="CAA9361919.1"/>
    </source>
</evidence>
<dbReference type="AlphaFoldDB" id="A0A6J4MM71"/>
<sequence length="376" mass="40064">EGEGLRRDVRGPPRLGQPDDRARRLRCGRVPRAAARAARLLRARGGADRGRQHHAAVVRARRARRTTALRGRVRQAPGARGRDRRAADLRDRHPAQRHDRGAAAPARRPADAGAGDVAHPGAAATAAPGELGRRPGLLHAQAGVRAAPCREPRDGRAALDDRRHGRGALAAAPPVGHHGGVPGAGARAHLQGVAAGRRLDPGLRALPPEPAADRGQRRGEALGAEEPQPPRRAGRPDEGLPRRAGGPDPPRPGRRGRLGVLPGSDDVEGLVDGVHRRAARRGRPRAALDRGTLLRRGQVGLRPRPVRRRRLRRPRHRPGRGGASHPPRARAALGRHGRGRGARRARRVESRSTGTAARVLARRLRAHRGAGAGGLL</sequence>
<feature type="non-terminal residue" evidence="2">
    <location>
        <position position="1"/>
    </location>
</feature>
<evidence type="ECO:0000256" key="1">
    <source>
        <dbReference type="SAM" id="MobiDB-lite"/>
    </source>
</evidence>
<feature type="compositionally biased region" description="Basic residues" evidence="1">
    <location>
        <begin position="304"/>
        <end position="319"/>
    </location>
</feature>
<feature type="compositionally biased region" description="Basic residues" evidence="1">
    <location>
        <begin position="333"/>
        <end position="346"/>
    </location>
</feature>
<feature type="compositionally biased region" description="Basic and acidic residues" evidence="1">
    <location>
        <begin position="211"/>
        <end position="220"/>
    </location>
</feature>
<dbReference type="EMBL" id="CADCUK010000018">
    <property type="protein sequence ID" value="CAA9361919.1"/>
    <property type="molecule type" value="Genomic_DNA"/>
</dbReference>
<feature type="region of interest" description="Disordered" evidence="1">
    <location>
        <begin position="1"/>
        <end position="134"/>
    </location>
</feature>
<name>A0A6J4MM71_9ACTN</name>
<proteinExistence type="predicted"/>